<keyword evidence="1" id="KW-0472">Membrane</keyword>
<accession>A0A346RNV4</accession>
<dbReference type="Proteomes" id="UP000500845">
    <property type="component" value="Segment"/>
</dbReference>
<dbReference type="InterPro" id="IPR009313">
    <property type="entry name" value="Baculo_11_kDa"/>
</dbReference>
<name>A0A346RNV4_9ABAC</name>
<dbReference type="RefSeq" id="YP_010086959.1">
    <property type="nucleotide sequence ID" value="NC_055500.1"/>
</dbReference>
<keyword evidence="1" id="KW-0812">Transmembrane</keyword>
<keyword evidence="1" id="KW-1133">Transmembrane helix</keyword>
<dbReference type="EMBL" id="MH394321">
    <property type="protein sequence ID" value="AXS67751.1"/>
    <property type="molecule type" value="Genomic_DNA"/>
</dbReference>
<sequence>MRRTQQTTITAFDQLQHLITRNQSFYKDFLLFICVLVVFIIILLFIILLFVLTKNAYERRETFASNLDYRNRM</sequence>
<dbReference type="Pfam" id="PF06143">
    <property type="entry name" value="Baculo_11_kDa"/>
    <property type="match status" value="1"/>
</dbReference>
<organism evidence="2 3">
    <name type="scientific">Cryptophlebia peltastica nucleopolyhedrovirus</name>
    <dbReference type="NCBI Taxonomy" id="2304025"/>
    <lineage>
        <taxon>Viruses</taxon>
        <taxon>Viruses incertae sedis</taxon>
        <taxon>Naldaviricetes</taxon>
        <taxon>Lefavirales</taxon>
        <taxon>Baculoviridae</taxon>
        <taxon>Alphabaculovirus</taxon>
        <taxon>Alphabaculovirus crypeltasticae</taxon>
    </lineage>
</organism>
<protein>
    <submittedName>
        <fullName evidence="2">Ac108-like protein</fullName>
    </submittedName>
</protein>
<reference evidence="2 3" key="1">
    <citation type="journal article" date="2018" name="J. Invertebr. Pathol.">
        <title>Morphological, genetic and biological characterisation of a novel alphabaculovirus isolated from Cryptophlebia peltastica (Lepidoptera: Tortricidae).</title>
        <authorList>
            <person name="Marsberg T."/>
            <person name="Jukes M.D."/>
            <person name="Krejmer-Rabalska M."/>
            <person name="Rabalski L."/>
            <person name="Knox C.M."/>
            <person name="Moore S.D."/>
            <person name="Hill M.P."/>
            <person name="Szewczyk B."/>
        </authorList>
    </citation>
    <scope>NUCLEOTIDE SEQUENCE [LARGE SCALE GENOMIC DNA]</scope>
    <source>
        <strain evidence="2">SA</strain>
    </source>
</reference>
<feature type="transmembrane region" description="Helical" evidence="1">
    <location>
        <begin position="29"/>
        <end position="52"/>
    </location>
</feature>
<dbReference type="GeneID" id="65102204"/>
<dbReference type="KEGG" id="vg:65102204"/>
<evidence type="ECO:0000313" key="3">
    <source>
        <dbReference type="Proteomes" id="UP000500845"/>
    </source>
</evidence>
<proteinExistence type="predicted"/>
<keyword evidence="3" id="KW-1185">Reference proteome</keyword>
<evidence type="ECO:0000313" key="2">
    <source>
        <dbReference type="EMBL" id="AXS67751.1"/>
    </source>
</evidence>
<evidence type="ECO:0000256" key="1">
    <source>
        <dbReference type="SAM" id="Phobius"/>
    </source>
</evidence>